<dbReference type="KEGG" id="tas:TASI_0990"/>
<keyword evidence="1" id="KW-1133">Transmembrane helix</keyword>
<proteinExistence type="predicted"/>
<accession>G4QBD0</accession>
<dbReference type="HOGENOM" id="CLU_2921212_0_0_4"/>
<feature type="transmembrane region" description="Helical" evidence="1">
    <location>
        <begin position="27"/>
        <end position="50"/>
    </location>
</feature>
<reference key="1">
    <citation type="submission" date="2011-09" db="EMBL/GenBank/DDBJ databases">
        <title>Genomic characterization of the Taylorella genus.</title>
        <authorList>
            <person name="Hebert L."/>
            <person name="Moumen B."/>
            <person name="Pons N."/>
            <person name="Duquesne F."/>
            <person name="Breuil M.-F."/>
            <person name="Goux D."/>
            <person name="Batto J.-M."/>
            <person name="Renault P."/>
            <person name="Laugier C."/>
            <person name="Petry S."/>
        </authorList>
    </citation>
    <scope>NUCLEOTIDE SEQUENCE</scope>
    <source>
        <strain>MCE3</strain>
    </source>
</reference>
<evidence type="ECO:0000256" key="1">
    <source>
        <dbReference type="SAM" id="Phobius"/>
    </source>
</evidence>
<keyword evidence="1" id="KW-0812">Transmembrane</keyword>
<protein>
    <submittedName>
        <fullName evidence="2">Uncharacterized protein</fullName>
    </submittedName>
</protein>
<keyword evidence="1" id="KW-0472">Membrane</keyword>
<name>G4QBD0_TAYAM</name>
<dbReference type="STRING" id="1008459.TASI_0990"/>
<organism evidence="2 3">
    <name type="scientific">Taylorella asinigenitalis (strain MCE3)</name>
    <dbReference type="NCBI Taxonomy" id="1008459"/>
    <lineage>
        <taxon>Bacteria</taxon>
        <taxon>Pseudomonadati</taxon>
        <taxon>Pseudomonadota</taxon>
        <taxon>Betaproteobacteria</taxon>
        <taxon>Burkholderiales</taxon>
        <taxon>Alcaligenaceae</taxon>
        <taxon>Taylorella</taxon>
    </lineage>
</organism>
<dbReference type="EMBL" id="CP003059">
    <property type="protein sequence ID" value="AEP36751.1"/>
    <property type="molecule type" value="Genomic_DNA"/>
</dbReference>
<sequence>MEAAAGALLQEKAHKMDNMPTLGAEDFAFFFQAMPGSFFSLAMVSIPNICTTKNTIFETRI</sequence>
<evidence type="ECO:0000313" key="2">
    <source>
        <dbReference type="EMBL" id="AEP36751.1"/>
    </source>
</evidence>
<dbReference type="Proteomes" id="UP000009284">
    <property type="component" value="Chromosome"/>
</dbReference>
<dbReference type="AlphaFoldDB" id="G4QBD0"/>
<gene>
    <name evidence="2" type="ordered locus">TASI_0990</name>
</gene>
<reference evidence="2 3" key="2">
    <citation type="journal article" date="2012" name="PLoS ONE">
        <title>Genomic characterization of the taylorella genus.</title>
        <authorList>
            <person name="Hebert L."/>
            <person name="Moumen B."/>
            <person name="Pons N."/>
            <person name="Duquesne F."/>
            <person name="Breuil M.F."/>
            <person name="Goux D."/>
            <person name="Batto J.M."/>
            <person name="Laugier C."/>
            <person name="Renault P."/>
            <person name="Petry S."/>
        </authorList>
    </citation>
    <scope>NUCLEOTIDE SEQUENCE [LARGE SCALE GENOMIC DNA]</scope>
    <source>
        <strain evidence="2 3">MCE3</strain>
    </source>
</reference>
<keyword evidence="3" id="KW-1185">Reference proteome</keyword>
<evidence type="ECO:0000313" key="3">
    <source>
        <dbReference type="Proteomes" id="UP000009284"/>
    </source>
</evidence>
<dbReference type="Gene3D" id="3.40.630.10">
    <property type="entry name" value="Zn peptidases"/>
    <property type="match status" value="1"/>
</dbReference>